<gene>
    <name evidence="5" type="ORF">O4H49_08645</name>
</gene>
<organism evidence="5 6">
    <name type="scientific">Kiloniella laminariae</name>
    <dbReference type="NCBI Taxonomy" id="454162"/>
    <lineage>
        <taxon>Bacteria</taxon>
        <taxon>Pseudomonadati</taxon>
        <taxon>Pseudomonadota</taxon>
        <taxon>Alphaproteobacteria</taxon>
        <taxon>Rhodospirillales</taxon>
        <taxon>Kiloniellaceae</taxon>
        <taxon>Kiloniella</taxon>
    </lineage>
</organism>
<dbReference type="EMBL" id="JAPWGY010000002">
    <property type="protein sequence ID" value="MCZ4280841.1"/>
    <property type="molecule type" value="Genomic_DNA"/>
</dbReference>
<comment type="caution">
    <text evidence="5">The sequence shown here is derived from an EMBL/GenBank/DDBJ whole genome shotgun (WGS) entry which is preliminary data.</text>
</comment>
<keyword evidence="4" id="KW-0408">Iron</keyword>
<dbReference type="SUPFAM" id="SSF46458">
    <property type="entry name" value="Globin-like"/>
    <property type="match status" value="1"/>
</dbReference>
<dbReference type="InterPro" id="IPR001486">
    <property type="entry name" value="Hemoglobin_trunc"/>
</dbReference>
<dbReference type="Proteomes" id="UP001069802">
    <property type="component" value="Unassembled WGS sequence"/>
</dbReference>
<evidence type="ECO:0000256" key="1">
    <source>
        <dbReference type="ARBA" id="ARBA00022448"/>
    </source>
</evidence>
<dbReference type="RefSeq" id="WP_269423014.1">
    <property type="nucleotide sequence ID" value="NZ_JAPWGY010000002.1"/>
</dbReference>
<evidence type="ECO:0000313" key="5">
    <source>
        <dbReference type="EMBL" id="MCZ4280841.1"/>
    </source>
</evidence>
<dbReference type="CDD" id="cd08916">
    <property type="entry name" value="TrHb3_P"/>
    <property type="match status" value="1"/>
</dbReference>
<evidence type="ECO:0000256" key="4">
    <source>
        <dbReference type="ARBA" id="ARBA00023004"/>
    </source>
</evidence>
<name>A0ABT4LIB6_9PROT</name>
<dbReference type="InterPro" id="IPR012292">
    <property type="entry name" value="Globin/Proto"/>
</dbReference>
<dbReference type="Gene3D" id="1.10.490.10">
    <property type="entry name" value="Globins"/>
    <property type="match status" value="1"/>
</dbReference>
<proteinExistence type="predicted"/>
<reference evidence="5" key="1">
    <citation type="submission" date="2022-12" db="EMBL/GenBank/DDBJ databases">
        <title>Bacterial isolates from different developmental stages of Nematostella vectensis.</title>
        <authorList>
            <person name="Fraune S."/>
        </authorList>
    </citation>
    <scope>NUCLEOTIDE SEQUENCE</scope>
    <source>
        <strain evidence="5">G21630-S1</strain>
    </source>
</reference>
<dbReference type="Pfam" id="PF01152">
    <property type="entry name" value="Bac_globin"/>
    <property type="match status" value="1"/>
</dbReference>
<dbReference type="InterPro" id="IPR009050">
    <property type="entry name" value="Globin-like_sf"/>
</dbReference>
<keyword evidence="3" id="KW-0479">Metal-binding</keyword>
<keyword evidence="6" id="KW-1185">Reference proteome</keyword>
<keyword evidence="2" id="KW-0349">Heme</keyword>
<sequence>MFRQVTEDNIIILVDRFYARVRQDTELGPVFDGVIKGNWESHLGKMYDFWSSVMLGTGRYKGNPMVKHLEIPGVSKAHFTQWLALFHMTAGELFEETIASELRVKSSRIAESLQLGLFYRPDQIRARSIIPEDVVSRG</sequence>
<protein>
    <submittedName>
        <fullName evidence="5">Group III truncated hemoglobin</fullName>
    </submittedName>
</protein>
<keyword evidence="1" id="KW-0813">Transport</keyword>
<accession>A0ABT4LIB6</accession>
<evidence type="ECO:0000256" key="3">
    <source>
        <dbReference type="ARBA" id="ARBA00022723"/>
    </source>
</evidence>
<evidence type="ECO:0000313" key="6">
    <source>
        <dbReference type="Proteomes" id="UP001069802"/>
    </source>
</evidence>
<evidence type="ECO:0000256" key="2">
    <source>
        <dbReference type="ARBA" id="ARBA00022617"/>
    </source>
</evidence>